<comment type="subcellular location">
    <subcellularLocation>
        <location evidence="1">Cell membrane</location>
        <topology evidence="1">Multi-pass membrane protein</topology>
    </subcellularLocation>
</comment>
<dbReference type="AlphaFoldDB" id="A0A1G1ZD73"/>
<feature type="domain" description="Glycosyltransferase RgtA/B/C/D-like" evidence="9">
    <location>
        <begin position="110"/>
        <end position="235"/>
    </location>
</feature>
<feature type="transmembrane region" description="Helical" evidence="8">
    <location>
        <begin position="106"/>
        <end position="128"/>
    </location>
</feature>
<dbReference type="GO" id="GO:0016763">
    <property type="term" value="F:pentosyltransferase activity"/>
    <property type="evidence" value="ECO:0007669"/>
    <property type="project" value="TreeGrafter"/>
</dbReference>
<feature type="transmembrane region" description="Helical" evidence="8">
    <location>
        <begin position="367"/>
        <end position="385"/>
    </location>
</feature>
<keyword evidence="6 8" id="KW-1133">Transmembrane helix</keyword>
<evidence type="ECO:0000256" key="1">
    <source>
        <dbReference type="ARBA" id="ARBA00004651"/>
    </source>
</evidence>
<keyword evidence="3" id="KW-0328">Glycosyltransferase</keyword>
<protein>
    <recommendedName>
        <fullName evidence="9">Glycosyltransferase RgtA/B/C/D-like domain-containing protein</fullName>
    </recommendedName>
</protein>
<keyword evidence="7 8" id="KW-0472">Membrane</keyword>
<accession>A0A1G1ZD73</accession>
<feature type="transmembrane region" description="Helical" evidence="8">
    <location>
        <begin position="158"/>
        <end position="176"/>
    </location>
</feature>
<evidence type="ECO:0000256" key="7">
    <source>
        <dbReference type="ARBA" id="ARBA00023136"/>
    </source>
</evidence>
<proteinExistence type="predicted"/>
<organism evidence="10 11">
    <name type="scientific">Candidatus Colwellbacteria bacterium RIFCSPLOWO2_12_FULL_46_17</name>
    <dbReference type="NCBI Taxonomy" id="1797695"/>
    <lineage>
        <taxon>Bacteria</taxon>
        <taxon>Candidatus Colwelliibacteriota</taxon>
    </lineage>
</organism>
<feature type="transmembrane region" description="Helical" evidence="8">
    <location>
        <begin position="246"/>
        <end position="266"/>
    </location>
</feature>
<feature type="non-terminal residue" evidence="10">
    <location>
        <position position="583"/>
    </location>
</feature>
<sequence length="583" mass="66043">MDKSYKFTVALILLVSLAVMVAVSIQEAGTQDELAHIPSGYSYVRYLDYRLNPEHPPLVKILSGIPLLFFDLNFPTDSLSWIDSVNGQWDIGAKFLYDYGNDPDQIIQLARVGPMLLTLILIVFIFVWSKELMGPKWALLPTVLTALSPNFLAHGHYVTTDVGAVLGTFAAMYYLVKYLDRPSRKHLIWAGLAFGVAALMKFSTVLLIPLFLLLIFVYWIVEILRTRKLIQSNKFKYFLLLGFKHLGKVALVFIIGFSLLYPFYFLTTINYPPAKQLSDTQFILSTFADGQPVAGEPCYAINPKRCAAEVVIWMADKPMIRPVGHYLLGILMVIQRSAGGNTAYFLGEVSNLGNKLYFPAAYALKEPLPLLILVGLGFLSGAYRIGKTFIAKKRHKFVNYFGTHTAEFSMLMFLVIYGVWSINSPLNIGVRHLMPMMPFMYILGTESIKKWVHGNGPRKSFKVGFVYLITLWFLADVALAYPYYLSYYNEFVGTKNGWQYITDSNYDWGQDLKRLETYVEENNIDRIAVNYFGAGNPQYYMPGVAENWNSAKGNPLESNIEWLAVSVNQIQGATQPRTGTFYR</sequence>
<dbReference type="Proteomes" id="UP000177801">
    <property type="component" value="Unassembled WGS sequence"/>
</dbReference>
<dbReference type="InterPro" id="IPR050297">
    <property type="entry name" value="LipidA_mod_glycosyltrf_83"/>
</dbReference>
<dbReference type="EMBL" id="MHJD01000010">
    <property type="protein sequence ID" value="OGY62561.1"/>
    <property type="molecule type" value="Genomic_DNA"/>
</dbReference>
<evidence type="ECO:0000256" key="8">
    <source>
        <dbReference type="SAM" id="Phobius"/>
    </source>
</evidence>
<keyword evidence="2" id="KW-1003">Cell membrane</keyword>
<feature type="transmembrane region" description="Helical" evidence="8">
    <location>
        <begin position="397"/>
        <end position="420"/>
    </location>
</feature>
<evidence type="ECO:0000259" key="9">
    <source>
        <dbReference type="Pfam" id="PF13231"/>
    </source>
</evidence>
<feature type="transmembrane region" description="Helical" evidence="8">
    <location>
        <begin position="188"/>
        <end position="221"/>
    </location>
</feature>
<feature type="transmembrane region" description="Helical" evidence="8">
    <location>
        <begin position="465"/>
        <end position="484"/>
    </location>
</feature>
<dbReference type="GO" id="GO:0005886">
    <property type="term" value="C:plasma membrane"/>
    <property type="evidence" value="ECO:0007669"/>
    <property type="project" value="UniProtKB-SubCell"/>
</dbReference>
<keyword evidence="5 8" id="KW-0812">Transmembrane</keyword>
<evidence type="ECO:0000256" key="2">
    <source>
        <dbReference type="ARBA" id="ARBA00022475"/>
    </source>
</evidence>
<evidence type="ECO:0000313" key="10">
    <source>
        <dbReference type="EMBL" id="OGY62561.1"/>
    </source>
</evidence>
<evidence type="ECO:0000313" key="11">
    <source>
        <dbReference type="Proteomes" id="UP000177801"/>
    </source>
</evidence>
<gene>
    <name evidence="10" type="ORF">A3G58_00190</name>
</gene>
<keyword evidence="4" id="KW-0808">Transferase</keyword>
<evidence type="ECO:0000256" key="6">
    <source>
        <dbReference type="ARBA" id="ARBA00022989"/>
    </source>
</evidence>
<name>A0A1G1ZD73_9BACT</name>
<dbReference type="Pfam" id="PF13231">
    <property type="entry name" value="PMT_2"/>
    <property type="match status" value="1"/>
</dbReference>
<dbReference type="InterPro" id="IPR038731">
    <property type="entry name" value="RgtA/B/C-like"/>
</dbReference>
<dbReference type="PANTHER" id="PTHR33908">
    <property type="entry name" value="MANNOSYLTRANSFERASE YKCB-RELATED"/>
    <property type="match status" value="1"/>
</dbReference>
<evidence type="ECO:0000256" key="4">
    <source>
        <dbReference type="ARBA" id="ARBA00022679"/>
    </source>
</evidence>
<evidence type="ECO:0000256" key="5">
    <source>
        <dbReference type="ARBA" id="ARBA00022692"/>
    </source>
</evidence>
<reference evidence="10 11" key="1">
    <citation type="journal article" date="2016" name="Nat. Commun.">
        <title>Thousands of microbial genomes shed light on interconnected biogeochemical processes in an aquifer system.</title>
        <authorList>
            <person name="Anantharaman K."/>
            <person name="Brown C.T."/>
            <person name="Hug L.A."/>
            <person name="Sharon I."/>
            <person name="Castelle C.J."/>
            <person name="Probst A.J."/>
            <person name="Thomas B.C."/>
            <person name="Singh A."/>
            <person name="Wilkins M.J."/>
            <person name="Karaoz U."/>
            <person name="Brodie E.L."/>
            <person name="Williams K.H."/>
            <person name="Hubbard S.S."/>
            <person name="Banfield J.F."/>
        </authorList>
    </citation>
    <scope>NUCLEOTIDE SEQUENCE [LARGE SCALE GENOMIC DNA]</scope>
</reference>
<evidence type="ECO:0000256" key="3">
    <source>
        <dbReference type="ARBA" id="ARBA00022676"/>
    </source>
</evidence>
<comment type="caution">
    <text evidence="10">The sequence shown here is derived from an EMBL/GenBank/DDBJ whole genome shotgun (WGS) entry which is preliminary data.</text>
</comment>
<dbReference type="GO" id="GO:0009103">
    <property type="term" value="P:lipopolysaccharide biosynthetic process"/>
    <property type="evidence" value="ECO:0007669"/>
    <property type="project" value="UniProtKB-ARBA"/>
</dbReference>
<dbReference type="PANTHER" id="PTHR33908:SF11">
    <property type="entry name" value="MEMBRANE PROTEIN"/>
    <property type="match status" value="1"/>
</dbReference>